<feature type="region of interest" description="Disordered" evidence="6">
    <location>
        <begin position="22"/>
        <end position="75"/>
    </location>
</feature>
<evidence type="ECO:0000256" key="3">
    <source>
        <dbReference type="ARBA" id="ARBA00022692"/>
    </source>
</evidence>
<evidence type="ECO:0000256" key="7">
    <source>
        <dbReference type="SAM" id="Phobius"/>
    </source>
</evidence>
<dbReference type="AlphaFoldDB" id="A0A346AWQ5"/>
<dbReference type="Pfam" id="PF03743">
    <property type="entry name" value="TrbI"/>
    <property type="match status" value="1"/>
</dbReference>
<feature type="compositionally biased region" description="Low complexity" evidence="6">
    <location>
        <begin position="167"/>
        <end position="211"/>
    </location>
</feature>
<name>A0A346AWQ5_9FIRM</name>
<comment type="subcellular location">
    <subcellularLocation>
        <location evidence="1">Membrane</location>
        <topology evidence="1">Single-pass membrane protein</topology>
    </subcellularLocation>
</comment>
<dbReference type="Gene3D" id="2.40.128.260">
    <property type="entry name" value="Type IV secretion system, VirB10/TraB/TrbI"/>
    <property type="match status" value="1"/>
</dbReference>
<feature type="transmembrane region" description="Helical" evidence="7">
    <location>
        <begin position="83"/>
        <end position="103"/>
    </location>
</feature>
<dbReference type="KEGG" id="meg:DKB62_01215"/>
<keyword evidence="3 7" id="KW-0812">Transmembrane</keyword>
<evidence type="ECO:0000313" key="9">
    <source>
        <dbReference type="Proteomes" id="UP000254337"/>
    </source>
</evidence>
<evidence type="ECO:0000256" key="6">
    <source>
        <dbReference type="SAM" id="MobiDB-lite"/>
    </source>
</evidence>
<feature type="region of interest" description="Disordered" evidence="6">
    <location>
        <begin position="106"/>
        <end position="213"/>
    </location>
</feature>
<evidence type="ECO:0000256" key="4">
    <source>
        <dbReference type="ARBA" id="ARBA00022989"/>
    </source>
</evidence>
<keyword evidence="5 7" id="KW-0472">Membrane</keyword>
<dbReference type="InterPro" id="IPR042217">
    <property type="entry name" value="T4SS_VirB10/TrbI"/>
</dbReference>
<evidence type="ECO:0000256" key="2">
    <source>
        <dbReference type="ARBA" id="ARBA00010265"/>
    </source>
</evidence>
<comment type="similarity">
    <text evidence="2">Belongs to the TrbI/VirB10 family.</text>
</comment>
<protein>
    <submittedName>
        <fullName evidence="8">Conjugal transfer protein TrbI</fullName>
    </submittedName>
</protein>
<reference evidence="8 9" key="1">
    <citation type="submission" date="2018-05" db="EMBL/GenBank/DDBJ databases">
        <title>Complete genome sequence of Megasphaera sp. AJH120T, isolated from the ceca of a chicken.</title>
        <authorList>
            <person name="Maki J."/>
            <person name="Looft T."/>
        </authorList>
    </citation>
    <scope>NUCLEOTIDE SEQUENCE [LARGE SCALE GENOMIC DNA]</scope>
    <source>
        <strain evidence="8 9">AJH120</strain>
    </source>
</reference>
<dbReference type="InterPro" id="IPR005498">
    <property type="entry name" value="T4SS_VirB10/TraB/TrbI"/>
</dbReference>
<proteinExistence type="inferred from homology"/>
<dbReference type="Proteomes" id="UP000254337">
    <property type="component" value="Chromosome"/>
</dbReference>
<dbReference type="OrthoDB" id="9807354at2"/>
<feature type="compositionally biased region" description="Polar residues" evidence="6">
    <location>
        <begin position="110"/>
        <end position="122"/>
    </location>
</feature>
<evidence type="ECO:0000256" key="1">
    <source>
        <dbReference type="ARBA" id="ARBA00004167"/>
    </source>
</evidence>
<dbReference type="RefSeq" id="WP_107195585.1">
    <property type="nucleotide sequence ID" value="NZ_CP029462.1"/>
</dbReference>
<feature type="compositionally biased region" description="Polar residues" evidence="6">
    <location>
        <begin position="31"/>
        <end position="41"/>
    </location>
</feature>
<organism evidence="8 9">
    <name type="scientific">Megasphaera stantonii</name>
    <dbReference type="NCBI Taxonomy" id="2144175"/>
    <lineage>
        <taxon>Bacteria</taxon>
        <taxon>Bacillati</taxon>
        <taxon>Bacillota</taxon>
        <taxon>Negativicutes</taxon>
        <taxon>Veillonellales</taxon>
        <taxon>Veillonellaceae</taxon>
        <taxon>Megasphaera</taxon>
    </lineage>
</organism>
<dbReference type="GO" id="GO:0016020">
    <property type="term" value="C:membrane"/>
    <property type="evidence" value="ECO:0007669"/>
    <property type="project" value="UniProtKB-SubCell"/>
</dbReference>
<dbReference type="EMBL" id="CP029462">
    <property type="protein sequence ID" value="AXL20298.1"/>
    <property type="molecule type" value="Genomic_DNA"/>
</dbReference>
<evidence type="ECO:0000256" key="5">
    <source>
        <dbReference type="ARBA" id="ARBA00023136"/>
    </source>
</evidence>
<keyword evidence="9" id="KW-1185">Reference proteome</keyword>
<evidence type="ECO:0000313" key="8">
    <source>
        <dbReference type="EMBL" id="AXL20298.1"/>
    </source>
</evidence>
<gene>
    <name evidence="8" type="ORF">DKB62_01215</name>
</gene>
<dbReference type="CDD" id="cd16429">
    <property type="entry name" value="VirB10"/>
    <property type="match status" value="1"/>
</dbReference>
<accession>A0A346AWQ5</accession>
<keyword evidence="4 7" id="KW-1133">Transmembrane helix</keyword>
<sequence>MDIKYFISDLLENLKKRFRKTSSEESDWNTDYETSFYQQDYPNGKQDIPTGARPQNPADGELYIPDDEEDEGSRADRLRKKHILTAGGIVAFIAAASMAYTTLVPDTPDASKQQQPQETTVSARAGNKDLPSKYSDIAKYQNNQKPKGKESKGGNAAAKSHAAPTESQPVAVRRSRAASSSSSSSAPSVAAARQPSISAEQKAAQRAAAEAQKAEEEAMNSSIAFKVAAAVTNAVAGTATVQAAEPQPNENLFYDAGDESNGQYALQAGSVIPATLQTGVSSDMPGGDVVALVRQNIYDSLTGTHLLIPQGSKIIGTYGQAGARGNKRIGVVFERIILPDGSSLELPDQKAIDGTGTPGLIDKYTTHSSTLFKTAFMTALLGAAAQSATGNTSGDDNRSPGQEAVAGAVAEVMETASDLIDRDANIAPTITISPGYQFNIFINQDLLIGEYSE</sequence>